<name>A0A2V2N2X9_9EURY</name>
<dbReference type="Proteomes" id="UP000245657">
    <property type="component" value="Unassembled WGS sequence"/>
</dbReference>
<proteinExistence type="predicted"/>
<evidence type="ECO:0000313" key="2">
    <source>
        <dbReference type="Proteomes" id="UP000245657"/>
    </source>
</evidence>
<accession>A0A2V2N2X9</accession>
<reference evidence="1 2" key="1">
    <citation type="submission" date="2018-05" db="EMBL/GenBank/DDBJ databases">
        <title>Draft genome of Methanospirillum lacunae Ki8-1.</title>
        <authorList>
            <person name="Dueholm M.S."/>
            <person name="Nielsen P.H."/>
            <person name="Bakmann L.F."/>
            <person name="Otzen D.E."/>
        </authorList>
    </citation>
    <scope>NUCLEOTIDE SEQUENCE [LARGE SCALE GENOMIC DNA]</scope>
    <source>
        <strain evidence="1 2">Ki8-1</strain>
    </source>
</reference>
<organism evidence="1 2">
    <name type="scientific">Methanospirillum lacunae</name>
    <dbReference type="NCBI Taxonomy" id="668570"/>
    <lineage>
        <taxon>Archaea</taxon>
        <taxon>Methanobacteriati</taxon>
        <taxon>Methanobacteriota</taxon>
        <taxon>Stenosarchaea group</taxon>
        <taxon>Methanomicrobia</taxon>
        <taxon>Methanomicrobiales</taxon>
        <taxon>Methanospirillaceae</taxon>
        <taxon>Methanospirillum</taxon>
    </lineage>
</organism>
<evidence type="ECO:0000313" key="1">
    <source>
        <dbReference type="EMBL" id="PWR72076.1"/>
    </source>
</evidence>
<gene>
    <name evidence="1" type="ORF">DK846_08790</name>
</gene>
<protein>
    <submittedName>
        <fullName evidence="1">Uncharacterized protein</fullName>
    </submittedName>
</protein>
<comment type="caution">
    <text evidence="1">The sequence shown here is derived from an EMBL/GenBank/DDBJ whole genome shotgun (WGS) entry which is preliminary data.</text>
</comment>
<keyword evidence="2" id="KW-1185">Reference proteome</keyword>
<sequence>MYQSVNHPRTDSVLSTFQQVSSGYSPEQVQDLIEQTIEKFKNEGAAAVVDSIFDDPQATGSKIE</sequence>
<dbReference type="EMBL" id="QGMY01000007">
    <property type="protein sequence ID" value="PWR72076.1"/>
    <property type="molecule type" value="Genomic_DNA"/>
</dbReference>
<dbReference type="AlphaFoldDB" id="A0A2V2N2X9"/>